<comment type="caution">
    <text evidence="6">The sequence shown here is derived from an EMBL/GenBank/DDBJ whole genome shotgun (WGS) entry which is preliminary data.</text>
</comment>
<feature type="region of interest" description="Disordered" evidence="4">
    <location>
        <begin position="117"/>
        <end position="161"/>
    </location>
</feature>
<organism evidence="6 7">
    <name type="scientific">Pinctada imbricata</name>
    <name type="common">Atlantic pearl-oyster</name>
    <name type="synonym">Pinctada martensii</name>
    <dbReference type="NCBI Taxonomy" id="66713"/>
    <lineage>
        <taxon>Eukaryota</taxon>
        <taxon>Metazoa</taxon>
        <taxon>Spiralia</taxon>
        <taxon>Lophotrochozoa</taxon>
        <taxon>Mollusca</taxon>
        <taxon>Bivalvia</taxon>
        <taxon>Autobranchia</taxon>
        <taxon>Pteriomorphia</taxon>
        <taxon>Pterioida</taxon>
        <taxon>Pterioidea</taxon>
        <taxon>Pteriidae</taxon>
        <taxon>Pinctada</taxon>
    </lineage>
</organism>
<evidence type="ECO:0000313" key="6">
    <source>
        <dbReference type="EMBL" id="KAK3104071.1"/>
    </source>
</evidence>
<dbReference type="GO" id="GO:0046872">
    <property type="term" value="F:metal ion binding"/>
    <property type="evidence" value="ECO:0007669"/>
    <property type="project" value="UniProtKB-KW"/>
</dbReference>
<protein>
    <recommendedName>
        <fullName evidence="5">LIM zinc-binding domain-containing protein</fullName>
    </recommendedName>
</protein>
<accession>A0AA89C371</accession>
<evidence type="ECO:0000259" key="5">
    <source>
        <dbReference type="SMART" id="SM00132"/>
    </source>
</evidence>
<dbReference type="SMART" id="SM00132">
    <property type="entry name" value="LIM"/>
    <property type="match status" value="1"/>
</dbReference>
<evidence type="ECO:0000256" key="3">
    <source>
        <dbReference type="ARBA" id="ARBA00023038"/>
    </source>
</evidence>
<proteinExistence type="predicted"/>
<evidence type="ECO:0000313" key="7">
    <source>
        <dbReference type="Proteomes" id="UP001186944"/>
    </source>
</evidence>
<keyword evidence="3" id="KW-0440">LIM domain</keyword>
<dbReference type="InterPro" id="IPR001781">
    <property type="entry name" value="Znf_LIM"/>
</dbReference>
<feature type="compositionally biased region" description="Basic and acidic residues" evidence="4">
    <location>
        <begin position="146"/>
        <end position="161"/>
    </location>
</feature>
<gene>
    <name evidence="6" type="ORF">FSP39_024193</name>
</gene>
<evidence type="ECO:0000256" key="4">
    <source>
        <dbReference type="SAM" id="MobiDB-lite"/>
    </source>
</evidence>
<sequence length="161" mass="18379">MEKIGPVKGAVYHKGCFVCSVCGTRLNMKNYFLNKDDDFDNNLYCKAHQPTSKCKGADSKSVLIQGAMSVPKLNKVNEQIRGDKNYHIDKDAVEIKHAINVPAQDLQASNKLREKAWKKEERKIESAPPEGVVRHQDPVPEYDTLSYERNRVENNPDYETR</sequence>
<dbReference type="AlphaFoldDB" id="A0AA89C371"/>
<keyword evidence="1" id="KW-0479">Metal-binding</keyword>
<evidence type="ECO:0000256" key="1">
    <source>
        <dbReference type="ARBA" id="ARBA00022723"/>
    </source>
</evidence>
<keyword evidence="7" id="KW-1185">Reference proteome</keyword>
<dbReference type="Proteomes" id="UP001186944">
    <property type="component" value="Unassembled WGS sequence"/>
</dbReference>
<dbReference type="Pfam" id="PF00412">
    <property type="entry name" value="LIM"/>
    <property type="match status" value="1"/>
</dbReference>
<keyword evidence="2" id="KW-0862">Zinc</keyword>
<feature type="domain" description="LIM zinc-binding" evidence="5">
    <location>
        <begin position="2"/>
        <end position="48"/>
    </location>
</feature>
<evidence type="ECO:0000256" key="2">
    <source>
        <dbReference type="ARBA" id="ARBA00022833"/>
    </source>
</evidence>
<name>A0AA89C371_PINIB</name>
<dbReference type="Gene3D" id="2.10.110.10">
    <property type="entry name" value="Cysteine Rich Protein"/>
    <property type="match status" value="1"/>
</dbReference>
<dbReference type="EMBL" id="VSWD01000005">
    <property type="protein sequence ID" value="KAK3104071.1"/>
    <property type="molecule type" value="Genomic_DNA"/>
</dbReference>
<reference evidence="6" key="1">
    <citation type="submission" date="2019-08" db="EMBL/GenBank/DDBJ databases">
        <title>The improved chromosome-level genome for the pearl oyster Pinctada fucata martensii using PacBio sequencing and Hi-C.</title>
        <authorList>
            <person name="Zheng Z."/>
        </authorList>
    </citation>
    <scope>NUCLEOTIDE SEQUENCE</scope>
    <source>
        <strain evidence="6">ZZ-2019</strain>
        <tissue evidence="6">Adductor muscle</tissue>
    </source>
</reference>